<dbReference type="Proteomes" id="UP000596252">
    <property type="component" value="Chromosome"/>
</dbReference>
<protein>
    <recommendedName>
        <fullName evidence="4">DUF998 domain-containing protein</fullName>
    </recommendedName>
</protein>
<evidence type="ECO:0000313" key="3">
    <source>
        <dbReference type="Proteomes" id="UP000596252"/>
    </source>
</evidence>
<dbReference type="RefSeq" id="WP_203324862.1">
    <property type="nucleotide sequence ID" value="NZ_CP069213.1"/>
</dbReference>
<name>A0ABX7G1L6_9GAMM</name>
<dbReference type="EMBL" id="CP069213">
    <property type="protein sequence ID" value="QRH01173.1"/>
    <property type="molecule type" value="Genomic_DNA"/>
</dbReference>
<feature type="transmembrane region" description="Helical" evidence="1">
    <location>
        <begin position="21"/>
        <end position="46"/>
    </location>
</feature>
<feature type="transmembrane region" description="Helical" evidence="1">
    <location>
        <begin position="194"/>
        <end position="219"/>
    </location>
</feature>
<evidence type="ECO:0000256" key="1">
    <source>
        <dbReference type="SAM" id="Phobius"/>
    </source>
</evidence>
<evidence type="ECO:0000313" key="2">
    <source>
        <dbReference type="EMBL" id="QRH01173.1"/>
    </source>
</evidence>
<keyword evidence="1" id="KW-0812">Transmembrane</keyword>
<reference evidence="2 3" key="1">
    <citation type="journal article" date="2012" name="Antonie Van Leeuwenhoek">
        <title>Shewanella litorisediminis sp. nov., a gammaproteobacterium isolated from a tidal flat sediment.</title>
        <authorList>
            <person name="Lee M.H."/>
            <person name="Yoon J.H."/>
        </authorList>
    </citation>
    <scope>NUCLEOTIDE SEQUENCE [LARGE SCALE GENOMIC DNA]</scope>
    <source>
        <strain evidence="2 3">SMK1-12</strain>
    </source>
</reference>
<sequence length="230" mass="25194">MTIKDSNDYGQFDPHRLVFHMSIGGVMICAFGAAVSIMSVLGTLGWQVINLRIDRLGDYLSSPLAYVYNICLLFAGASFVIAMLGLFSMRYNSFSRYIAIIGGCTGLGIMLLGIYPYNDPDSHRLAALVFVTSSLAMFVLLIFTRRNNQELCSSPMFFVALVGLASSIGLLAQIDPQTLDYMPCGPLEELCPVAMTMWIHTSATMLAGIGLALMARSLIHQALEERRLKS</sequence>
<evidence type="ECO:0008006" key="4">
    <source>
        <dbReference type="Google" id="ProtNLM"/>
    </source>
</evidence>
<accession>A0ABX7G1L6</accession>
<feature type="transmembrane region" description="Helical" evidence="1">
    <location>
        <begin position="66"/>
        <end position="87"/>
    </location>
</feature>
<keyword evidence="1" id="KW-1133">Transmembrane helix</keyword>
<proteinExistence type="predicted"/>
<feature type="transmembrane region" description="Helical" evidence="1">
    <location>
        <begin position="123"/>
        <end position="143"/>
    </location>
</feature>
<keyword evidence="1" id="KW-0472">Membrane</keyword>
<feature type="transmembrane region" description="Helical" evidence="1">
    <location>
        <begin position="94"/>
        <end position="117"/>
    </location>
</feature>
<keyword evidence="3" id="KW-1185">Reference proteome</keyword>
<gene>
    <name evidence="2" type="ORF">JQC75_15110</name>
</gene>
<organism evidence="2 3">
    <name type="scientific">Shewanella litorisediminis</name>
    <dbReference type="NCBI Taxonomy" id="1173586"/>
    <lineage>
        <taxon>Bacteria</taxon>
        <taxon>Pseudomonadati</taxon>
        <taxon>Pseudomonadota</taxon>
        <taxon>Gammaproteobacteria</taxon>
        <taxon>Alteromonadales</taxon>
        <taxon>Shewanellaceae</taxon>
        <taxon>Shewanella</taxon>
    </lineage>
</organism>
<feature type="transmembrane region" description="Helical" evidence="1">
    <location>
        <begin position="155"/>
        <end position="174"/>
    </location>
</feature>